<accession>A0A2U1F672</accession>
<dbReference type="InterPro" id="IPR023159">
    <property type="entry name" value="SO1590-like_sf"/>
</dbReference>
<evidence type="ECO:0000313" key="2">
    <source>
        <dbReference type="EMBL" id="PVZ07683.1"/>
    </source>
</evidence>
<protein>
    <submittedName>
        <fullName evidence="2">Uncharacterized protein DUF3224</fullName>
    </submittedName>
</protein>
<dbReference type="SUPFAM" id="SSF159238">
    <property type="entry name" value="SO1590-like"/>
    <property type="match status" value="1"/>
</dbReference>
<name>A0A2U1F672_9PSEU</name>
<dbReference type="Proteomes" id="UP000245639">
    <property type="component" value="Unassembled WGS sequence"/>
</dbReference>
<evidence type="ECO:0000313" key="3">
    <source>
        <dbReference type="Proteomes" id="UP000245639"/>
    </source>
</evidence>
<dbReference type="Gene3D" id="2.40.350.10">
    <property type="entry name" value="SO1590-like"/>
    <property type="match status" value="1"/>
</dbReference>
<reference evidence="2 3" key="1">
    <citation type="submission" date="2018-04" db="EMBL/GenBank/DDBJ databases">
        <title>Genomic Encyclopedia of Type Strains, Phase IV (KMG-IV): sequencing the most valuable type-strain genomes for metagenomic binning, comparative biology and taxonomic classification.</title>
        <authorList>
            <person name="Goeker M."/>
        </authorList>
    </citation>
    <scope>NUCLEOTIDE SEQUENCE [LARGE SCALE GENOMIC DNA]</scope>
    <source>
        <strain evidence="2 3">DSM 45771</strain>
    </source>
</reference>
<feature type="region of interest" description="Disordered" evidence="1">
    <location>
        <begin position="1"/>
        <end position="31"/>
    </location>
</feature>
<evidence type="ECO:0000256" key="1">
    <source>
        <dbReference type="SAM" id="MobiDB-lite"/>
    </source>
</evidence>
<organism evidence="2 3">
    <name type="scientific">Actinomycetospora cinnamomea</name>
    <dbReference type="NCBI Taxonomy" id="663609"/>
    <lineage>
        <taxon>Bacteria</taxon>
        <taxon>Bacillati</taxon>
        <taxon>Actinomycetota</taxon>
        <taxon>Actinomycetes</taxon>
        <taxon>Pseudonocardiales</taxon>
        <taxon>Pseudonocardiaceae</taxon>
        <taxon>Actinomycetospora</taxon>
    </lineage>
</organism>
<feature type="compositionally biased region" description="Basic and acidic residues" evidence="1">
    <location>
        <begin position="1"/>
        <end position="12"/>
    </location>
</feature>
<dbReference type="InterPro" id="IPR021607">
    <property type="entry name" value="DUF3224"/>
</dbReference>
<comment type="caution">
    <text evidence="2">The sequence shown here is derived from an EMBL/GenBank/DDBJ whole genome shotgun (WGS) entry which is preliminary data.</text>
</comment>
<dbReference type="AlphaFoldDB" id="A0A2U1F672"/>
<proteinExistence type="predicted"/>
<dbReference type="Pfam" id="PF11528">
    <property type="entry name" value="DUF3224"/>
    <property type="match status" value="1"/>
</dbReference>
<gene>
    <name evidence="2" type="ORF">C8D89_11154</name>
</gene>
<dbReference type="RefSeq" id="WP_165825804.1">
    <property type="nucleotide sequence ID" value="NZ_QEKW01000011.1"/>
</dbReference>
<sequence>MTHLESPFRIDGWDAADTDPLADPDGAGPATGRAVVRKTYTGDLAATSVADLLTCQGEDGAAYLASERIVGELGGRRGSFVLQHGAAGGAGAEPQQWAFVVPGSGTGELAGLRGTGVLAHERITLDYELG</sequence>
<dbReference type="EMBL" id="QEKW01000011">
    <property type="protein sequence ID" value="PVZ07683.1"/>
    <property type="molecule type" value="Genomic_DNA"/>
</dbReference>
<keyword evidence="3" id="KW-1185">Reference proteome</keyword>